<keyword evidence="1" id="KW-0472">Membrane</keyword>
<dbReference type="Proteomes" id="UP000612282">
    <property type="component" value="Unassembled WGS sequence"/>
</dbReference>
<feature type="transmembrane region" description="Helical" evidence="1">
    <location>
        <begin position="25"/>
        <end position="45"/>
    </location>
</feature>
<evidence type="ECO:0000313" key="2">
    <source>
        <dbReference type="EMBL" id="GID53872.1"/>
    </source>
</evidence>
<accession>A0ABQ3X5T8</accession>
<feature type="transmembrane region" description="Helical" evidence="1">
    <location>
        <begin position="465"/>
        <end position="483"/>
    </location>
</feature>
<feature type="transmembrane region" description="Helical" evidence="1">
    <location>
        <begin position="57"/>
        <end position="80"/>
    </location>
</feature>
<keyword evidence="1" id="KW-0812">Transmembrane</keyword>
<feature type="transmembrane region" description="Helical" evidence="1">
    <location>
        <begin position="136"/>
        <end position="159"/>
    </location>
</feature>
<feature type="transmembrane region" description="Helical" evidence="1">
    <location>
        <begin position="393"/>
        <end position="411"/>
    </location>
</feature>
<feature type="transmembrane region" description="Helical" evidence="1">
    <location>
        <begin position="435"/>
        <end position="453"/>
    </location>
</feature>
<reference evidence="2 3" key="1">
    <citation type="submission" date="2021-01" db="EMBL/GenBank/DDBJ databases">
        <title>Whole genome shotgun sequence of Actinoplanes couchii NBRC 106145.</title>
        <authorList>
            <person name="Komaki H."/>
            <person name="Tamura T."/>
        </authorList>
    </citation>
    <scope>NUCLEOTIDE SEQUENCE [LARGE SCALE GENOMIC DNA]</scope>
    <source>
        <strain evidence="2 3">NBRC 106145</strain>
    </source>
</reference>
<gene>
    <name evidence="2" type="ORF">Aco03nite_022760</name>
</gene>
<dbReference type="RefSeq" id="WP_203794991.1">
    <property type="nucleotide sequence ID" value="NZ_BAAAQE010000088.1"/>
</dbReference>
<keyword evidence="1" id="KW-1133">Transmembrane helix</keyword>
<evidence type="ECO:0008006" key="4">
    <source>
        <dbReference type="Google" id="ProtNLM"/>
    </source>
</evidence>
<sequence length="495" mass="52204">MSYLVELRPVRRWIRRTRASHRERGETLGTAYTVVFCIGVTIAIFNEPLAAVFTPLVPHLTGVGALAAAVVCAALLFLGLRRLGPVTVSRPASYFLLTAPVSRRRLLAPSLHAVAAGAGLSAAAITFAVLGHALAAGSAVLVVTGALVGVLLTLLASAAQRRPHLATATDAVARVALALGLATLVAEVTGWTPPEFGATPATSVVLPLTGALAVLVTAAYLAGVRDIARTPNAEVLESAKTAGTLADTAYSMEPSFLSDMLERRYWARRRLRSTTLHRRLPPLTAQDLLLARRRTPRLLWTAASTALPLLLTAAPPWLLALTLVLGSSLAARATTATVKTDATNPVLLRLLGLDSRQAVRQRFWIPLALATTWSTVALALLQTSGALPPGQWWLLGAALGPIGAISALRAARSGMARNDLIPIDTPMGSLPTGPLLHAFSGIDMLILAVPTVIQLSQGWPAAYDMILFQLVLAVAGTQAYLTFTTDPTRLNLSPR</sequence>
<protein>
    <recommendedName>
        <fullName evidence="4">ABC-2 type transport system permease protein</fullName>
    </recommendedName>
</protein>
<dbReference type="InterPro" id="IPR046264">
    <property type="entry name" value="DUF6297"/>
</dbReference>
<feature type="transmembrane region" description="Helical" evidence="1">
    <location>
        <begin position="171"/>
        <end position="192"/>
    </location>
</feature>
<feature type="transmembrane region" description="Helical" evidence="1">
    <location>
        <begin position="204"/>
        <end position="222"/>
    </location>
</feature>
<feature type="transmembrane region" description="Helical" evidence="1">
    <location>
        <begin position="111"/>
        <end position="130"/>
    </location>
</feature>
<dbReference type="EMBL" id="BOMG01000035">
    <property type="protein sequence ID" value="GID53872.1"/>
    <property type="molecule type" value="Genomic_DNA"/>
</dbReference>
<dbReference type="Pfam" id="PF19814">
    <property type="entry name" value="DUF6297"/>
    <property type="match status" value="1"/>
</dbReference>
<feature type="transmembrane region" description="Helical" evidence="1">
    <location>
        <begin position="363"/>
        <end position="381"/>
    </location>
</feature>
<evidence type="ECO:0000313" key="3">
    <source>
        <dbReference type="Proteomes" id="UP000612282"/>
    </source>
</evidence>
<keyword evidence="3" id="KW-1185">Reference proteome</keyword>
<organism evidence="2 3">
    <name type="scientific">Actinoplanes couchii</name>
    <dbReference type="NCBI Taxonomy" id="403638"/>
    <lineage>
        <taxon>Bacteria</taxon>
        <taxon>Bacillati</taxon>
        <taxon>Actinomycetota</taxon>
        <taxon>Actinomycetes</taxon>
        <taxon>Micromonosporales</taxon>
        <taxon>Micromonosporaceae</taxon>
        <taxon>Actinoplanes</taxon>
    </lineage>
</organism>
<name>A0ABQ3X5T8_9ACTN</name>
<comment type="caution">
    <text evidence="2">The sequence shown here is derived from an EMBL/GenBank/DDBJ whole genome shotgun (WGS) entry which is preliminary data.</text>
</comment>
<proteinExistence type="predicted"/>
<evidence type="ECO:0000256" key="1">
    <source>
        <dbReference type="SAM" id="Phobius"/>
    </source>
</evidence>